<feature type="domain" description="O-antigen ligase-related" evidence="6">
    <location>
        <begin position="208"/>
        <end position="359"/>
    </location>
</feature>
<dbReference type="InterPro" id="IPR007016">
    <property type="entry name" value="O-antigen_ligase-rel_domated"/>
</dbReference>
<dbReference type="GO" id="GO:0016020">
    <property type="term" value="C:membrane"/>
    <property type="evidence" value="ECO:0007669"/>
    <property type="project" value="UniProtKB-SubCell"/>
</dbReference>
<accession>A0A081R9P7</accession>
<feature type="transmembrane region" description="Helical" evidence="5">
    <location>
        <begin position="43"/>
        <end position="64"/>
    </location>
</feature>
<keyword evidence="4 5" id="KW-0472">Membrane</keyword>
<evidence type="ECO:0000256" key="3">
    <source>
        <dbReference type="ARBA" id="ARBA00022989"/>
    </source>
</evidence>
<dbReference type="InterPro" id="IPR045979">
    <property type="entry name" value="DUF5935"/>
</dbReference>
<sequence>MRDLFFVAFLGAFFLAGFRRPFLLIAVYAYIDIVSPQRLSYFLLNSIPISFIAFVLAVGSWMLVDDKKDCRLSARQAILLLLLAWCGYTTATADFPINAATKWGWVWKAMLFAIFLPVTLRTRLRIEALALFMVLCASTIIINGGMKTALSGGGYGVLNLMVDNNSGLYEGSIISTVAISLIPLILWLSRHGTVFPPDWRVRLFAYALCFACLLMPIGTEARTGLVCIAVLAGLMLMRSKRRFIYGPLMALAALAAIPFLPASFTQRMSTIENHSQDESASTRLAVWKWTLDYVKEHPGGGGFDNYLQNKFTYVMQERVIDAAGSRMEKRIVTDHGRAYHSAYFEMLGEQGYFGFFLWALLHLICFIRTEAIRRLYRHREGEEAWVSPFALALQQGHVIYMVGSLFVGIAYQPFIFIMLSLQIGLDTYLTRKRKAAARQPLFPPSPVAQGNAA</sequence>
<organism evidence="8 9">
    <name type="scientific">Sphingobium chlorophenolicum</name>
    <dbReference type="NCBI Taxonomy" id="46429"/>
    <lineage>
        <taxon>Bacteria</taxon>
        <taxon>Pseudomonadati</taxon>
        <taxon>Pseudomonadota</taxon>
        <taxon>Alphaproteobacteria</taxon>
        <taxon>Sphingomonadales</taxon>
        <taxon>Sphingomonadaceae</taxon>
        <taxon>Sphingobium</taxon>
    </lineage>
</organism>
<gene>
    <name evidence="8" type="ORF">BV95_03799</name>
</gene>
<evidence type="ECO:0000259" key="6">
    <source>
        <dbReference type="Pfam" id="PF04932"/>
    </source>
</evidence>
<dbReference type="Pfam" id="PF04932">
    <property type="entry name" value="Wzy_C"/>
    <property type="match status" value="1"/>
</dbReference>
<evidence type="ECO:0000256" key="5">
    <source>
        <dbReference type="SAM" id="Phobius"/>
    </source>
</evidence>
<dbReference type="PANTHER" id="PTHR37422">
    <property type="entry name" value="TEICHURONIC ACID BIOSYNTHESIS PROTEIN TUAE"/>
    <property type="match status" value="1"/>
</dbReference>
<protein>
    <submittedName>
        <fullName evidence="8">O-antigen polymerase</fullName>
    </submittedName>
</protein>
<feature type="transmembrane region" description="Helical" evidence="5">
    <location>
        <begin position="245"/>
        <end position="264"/>
    </location>
</feature>
<feature type="transmembrane region" description="Helical" evidence="5">
    <location>
        <begin position="409"/>
        <end position="429"/>
    </location>
</feature>
<dbReference type="InterPro" id="IPR051533">
    <property type="entry name" value="WaaL-like"/>
</dbReference>
<evidence type="ECO:0000256" key="1">
    <source>
        <dbReference type="ARBA" id="ARBA00004141"/>
    </source>
</evidence>
<keyword evidence="3 5" id="KW-1133">Transmembrane helix</keyword>
<feature type="transmembrane region" description="Helical" evidence="5">
    <location>
        <begin position="103"/>
        <end position="121"/>
    </location>
</feature>
<feature type="domain" description="DUF5935" evidence="7">
    <location>
        <begin position="1"/>
        <end position="193"/>
    </location>
</feature>
<dbReference type="InterPro" id="IPR017528">
    <property type="entry name" value="CHP03097O-antigen_lig-rel"/>
</dbReference>
<evidence type="ECO:0000313" key="9">
    <source>
        <dbReference type="Proteomes" id="UP000028411"/>
    </source>
</evidence>
<reference evidence="8 9" key="1">
    <citation type="submission" date="2014-02" db="EMBL/GenBank/DDBJ databases">
        <title>Whole genome sequence of Sphingobium chlorophenolicum NBRC 16172.</title>
        <authorList>
            <person name="Gan H.M."/>
            <person name="Gan H.Y."/>
            <person name="Chew T.H."/>
            <person name="Savka M.A."/>
        </authorList>
    </citation>
    <scope>NUCLEOTIDE SEQUENCE [LARGE SCALE GENOMIC DNA]</scope>
    <source>
        <strain evidence="8 9">NBRC 16172</strain>
    </source>
</reference>
<dbReference type="AlphaFoldDB" id="A0A081R9P7"/>
<feature type="transmembrane region" description="Helical" evidence="5">
    <location>
        <begin position="76"/>
        <end position="97"/>
    </location>
</feature>
<evidence type="ECO:0000256" key="4">
    <source>
        <dbReference type="ARBA" id="ARBA00023136"/>
    </source>
</evidence>
<comment type="subcellular location">
    <subcellularLocation>
        <location evidence="1">Membrane</location>
        <topology evidence="1">Multi-pass membrane protein</topology>
    </subcellularLocation>
</comment>
<dbReference type="EMBL" id="JFHR01000059">
    <property type="protein sequence ID" value="KEQ51920.1"/>
    <property type="molecule type" value="Genomic_DNA"/>
</dbReference>
<dbReference type="eggNOG" id="COG3307">
    <property type="taxonomic scope" value="Bacteria"/>
</dbReference>
<evidence type="ECO:0000313" key="8">
    <source>
        <dbReference type="EMBL" id="KEQ51920.1"/>
    </source>
</evidence>
<name>A0A081R9P7_SPHCR</name>
<proteinExistence type="predicted"/>
<evidence type="ECO:0000256" key="2">
    <source>
        <dbReference type="ARBA" id="ARBA00022692"/>
    </source>
</evidence>
<dbReference type="OrthoDB" id="9772644at2"/>
<keyword evidence="2 5" id="KW-0812">Transmembrane</keyword>
<dbReference type="RefSeq" id="WP_037455704.1">
    <property type="nucleotide sequence ID" value="NZ_JFHR01000059.1"/>
</dbReference>
<dbReference type="PATRIC" id="fig|46429.4.peg.3786"/>
<dbReference type="Proteomes" id="UP000028411">
    <property type="component" value="Unassembled WGS sequence"/>
</dbReference>
<evidence type="ECO:0000259" key="7">
    <source>
        <dbReference type="Pfam" id="PF19358"/>
    </source>
</evidence>
<feature type="transmembrane region" description="Helical" evidence="5">
    <location>
        <begin position="128"/>
        <end position="146"/>
    </location>
</feature>
<feature type="transmembrane region" description="Helical" evidence="5">
    <location>
        <begin position="166"/>
        <end position="187"/>
    </location>
</feature>
<comment type="caution">
    <text evidence="8">The sequence shown here is derived from an EMBL/GenBank/DDBJ whole genome shotgun (WGS) entry which is preliminary data.</text>
</comment>
<dbReference type="NCBIfam" id="TIGR03097">
    <property type="entry name" value="PEP_O_lig_1"/>
    <property type="match status" value="1"/>
</dbReference>
<dbReference type="Pfam" id="PF19358">
    <property type="entry name" value="DUF5935"/>
    <property type="match status" value="1"/>
</dbReference>
<feature type="transmembrane region" description="Helical" evidence="5">
    <location>
        <begin position="199"/>
        <end position="217"/>
    </location>
</feature>
<dbReference type="PANTHER" id="PTHR37422:SF13">
    <property type="entry name" value="LIPOPOLYSACCHARIDE BIOSYNTHESIS PROTEIN PA4999-RELATED"/>
    <property type="match status" value="1"/>
</dbReference>
<feature type="transmembrane region" description="Helical" evidence="5">
    <location>
        <begin position="223"/>
        <end position="238"/>
    </location>
</feature>
<feature type="transmembrane region" description="Helical" evidence="5">
    <location>
        <begin position="352"/>
        <end position="372"/>
    </location>
</feature>